<gene>
    <name evidence="1" type="ORF">CCMP2556_LOCUS35801</name>
</gene>
<keyword evidence="2" id="KW-1185">Reference proteome</keyword>
<comment type="caution">
    <text evidence="1">The sequence shown here is derived from an EMBL/GenBank/DDBJ whole genome shotgun (WGS) entry which is preliminary data.</text>
</comment>
<protein>
    <recommendedName>
        <fullName evidence="3">Secreted protein</fullName>
    </recommendedName>
</protein>
<evidence type="ECO:0000313" key="2">
    <source>
        <dbReference type="Proteomes" id="UP001642484"/>
    </source>
</evidence>
<sequence>MISCGRELMGSTEVVVMQILLQVVLVLQCYRCARRDPLWRRNPKRRAPPRTDDIGRFRPERERYHVEGLFLALRALDNHVLVYSVRPAVEERLGGSSCLLAGWKMKTVESRIAFSRFIFEDAEQCALQGAFCCALRWR</sequence>
<evidence type="ECO:0008006" key="3">
    <source>
        <dbReference type="Google" id="ProtNLM"/>
    </source>
</evidence>
<organism evidence="1 2">
    <name type="scientific">Durusdinium trenchii</name>
    <dbReference type="NCBI Taxonomy" id="1381693"/>
    <lineage>
        <taxon>Eukaryota</taxon>
        <taxon>Sar</taxon>
        <taxon>Alveolata</taxon>
        <taxon>Dinophyceae</taxon>
        <taxon>Suessiales</taxon>
        <taxon>Symbiodiniaceae</taxon>
        <taxon>Durusdinium</taxon>
    </lineage>
</organism>
<dbReference type="Proteomes" id="UP001642484">
    <property type="component" value="Unassembled WGS sequence"/>
</dbReference>
<name>A0ABP0PCW6_9DINO</name>
<accession>A0ABP0PCW6</accession>
<reference evidence="1 2" key="1">
    <citation type="submission" date="2024-02" db="EMBL/GenBank/DDBJ databases">
        <authorList>
            <person name="Chen Y."/>
            <person name="Shah S."/>
            <person name="Dougan E. K."/>
            <person name="Thang M."/>
            <person name="Chan C."/>
        </authorList>
    </citation>
    <scope>NUCLEOTIDE SEQUENCE [LARGE SCALE GENOMIC DNA]</scope>
</reference>
<evidence type="ECO:0000313" key="1">
    <source>
        <dbReference type="EMBL" id="CAK9072759.1"/>
    </source>
</evidence>
<proteinExistence type="predicted"/>
<dbReference type="EMBL" id="CAXAMN010022806">
    <property type="protein sequence ID" value="CAK9072759.1"/>
    <property type="molecule type" value="Genomic_DNA"/>
</dbReference>